<feature type="compositionally biased region" description="Basic and acidic residues" evidence="6">
    <location>
        <begin position="657"/>
        <end position="666"/>
    </location>
</feature>
<comment type="subunit">
    <text evidence="4">Associates with the RNA polymerase II complex.</text>
</comment>
<feature type="region of interest" description="Disordered" evidence="6">
    <location>
        <begin position="922"/>
        <end position="1028"/>
    </location>
</feature>
<evidence type="ECO:0000256" key="1">
    <source>
        <dbReference type="ARBA" id="ARBA00022481"/>
    </source>
</evidence>
<evidence type="ECO:0000256" key="2">
    <source>
        <dbReference type="ARBA" id="ARBA00022553"/>
    </source>
</evidence>
<feature type="domain" description="CID" evidence="7">
    <location>
        <begin position="18"/>
        <end position="148"/>
    </location>
</feature>
<evidence type="ECO:0000256" key="3">
    <source>
        <dbReference type="ARBA" id="ARBA00022990"/>
    </source>
</evidence>
<feature type="compositionally biased region" description="Basic and acidic residues" evidence="6">
    <location>
        <begin position="325"/>
        <end position="335"/>
    </location>
</feature>
<dbReference type="PANTHER" id="PTHR12460">
    <property type="entry name" value="CYCLIN-DEPENDENT KINASE INHIBITOR-RELATED PROTEIN"/>
    <property type="match status" value="1"/>
</dbReference>
<dbReference type="GO" id="GO:0000993">
    <property type="term" value="F:RNA polymerase II complex binding"/>
    <property type="evidence" value="ECO:0007669"/>
    <property type="project" value="TreeGrafter"/>
</dbReference>
<protein>
    <recommendedName>
        <fullName evidence="5">Regulation of nuclear pre-mRNA domain-containing protein 2</fullName>
    </recommendedName>
</protein>
<feature type="region of interest" description="Disordered" evidence="6">
    <location>
        <begin position="437"/>
        <end position="469"/>
    </location>
</feature>
<feature type="compositionally biased region" description="Pro residues" evidence="6">
    <location>
        <begin position="847"/>
        <end position="879"/>
    </location>
</feature>
<dbReference type="OrthoDB" id="10069473at2759"/>
<feature type="region of interest" description="Disordered" evidence="6">
    <location>
        <begin position="617"/>
        <end position="748"/>
    </location>
</feature>
<comment type="caution">
    <text evidence="8">The sequence shown here is derived from an EMBL/GenBank/DDBJ whole genome shotgun (WGS) entry which is preliminary data.</text>
</comment>
<feature type="region of interest" description="Disordered" evidence="6">
    <location>
        <begin position="502"/>
        <end position="575"/>
    </location>
</feature>
<evidence type="ECO:0000256" key="6">
    <source>
        <dbReference type="SAM" id="MobiDB-lite"/>
    </source>
</evidence>
<feature type="compositionally biased region" description="Low complexity" evidence="6">
    <location>
        <begin position="445"/>
        <end position="468"/>
    </location>
</feature>
<feature type="compositionally biased region" description="Low complexity" evidence="6">
    <location>
        <begin position="981"/>
        <end position="1003"/>
    </location>
</feature>
<feature type="region of interest" description="Disordered" evidence="6">
    <location>
        <begin position="839"/>
        <end position="889"/>
    </location>
</feature>
<feature type="compositionally biased region" description="Basic and acidic residues" evidence="6">
    <location>
        <begin position="675"/>
        <end position="687"/>
    </location>
</feature>
<dbReference type="Proteomes" id="UP000824219">
    <property type="component" value="Linkage Group LG01"/>
</dbReference>
<feature type="compositionally biased region" description="Low complexity" evidence="6">
    <location>
        <begin position="514"/>
        <end position="553"/>
    </location>
</feature>
<feature type="compositionally biased region" description="Basic residues" evidence="6">
    <location>
        <begin position="933"/>
        <end position="942"/>
    </location>
</feature>
<feature type="region of interest" description="Disordered" evidence="6">
    <location>
        <begin position="293"/>
        <end position="351"/>
    </location>
</feature>
<dbReference type="Gene3D" id="1.25.40.90">
    <property type="match status" value="1"/>
</dbReference>
<feature type="compositionally biased region" description="Basic and acidic residues" evidence="6">
    <location>
        <begin position="710"/>
        <end position="748"/>
    </location>
</feature>
<feature type="compositionally biased region" description="Polar residues" evidence="6">
    <location>
        <begin position="503"/>
        <end position="513"/>
    </location>
</feature>
<dbReference type="SMART" id="SM00582">
    <property type="entry name" value="RPR"/>
    <property type="match status" value="1"/>
</dbReference>
<dbReference type="GO" id="GO:0031124">
    <property type="term" value="P:mRNA 3'-end processing"/>
    <property type="evidence" value="ECO:0007669"/>
    <property type="project" value="TreeGrafter"/>
</dbReference>
<feature type="compositionally biased region" description="Low complexity" evidence="6">
    <location>
        <begin position="688"/>
        <end position="704"/>
    </location>
</feature>
<dbReference type="PROSITE" id="PS51391">
    <property type="entry name" value="CID"/>
    <property type="match status" value="1"/>
</dbReference>
<dbReference type="EMBL" id="JAHKSW010000001">
    <property type="protein sequence ID" value="KAG7335491.1"/>
    <property type="molecule type" value="Genomic_DNA"/>
</dbReference>
<dbReference type="FunFam" id="1.25.40.90:FF:000020">
    <property type="entry name" value="regulation of nuclear pre-mRNA domain-containing protein 2 isoform X1"/>
    <property type="match status" value="1"/>
</dbReference>
<keyword evidence="9" id="KW-1185">Reference proteome</keyword>
<evidence type="ECO:0000313" key="9">
    <source>
        <dbReference type="Proteomes" id="UP000824219"/>
    </source>
</evidence>
<feature type="compositionally biased region" description="Low complexity" evidence="6">
    <location>
        <begin position="308"/>
        <end position="321"/>
    </location>
</feature>
<accession>A0A9D3P7I9</accession>
<dbReference type="Gene3D" id="6.10.250.2560">
    <property type="match status" value="1"/>
</dbReference>
<keyword evidence="1" id="KW-0488">Methylation</keyword>
<evidence type="ECO:0000313" key="8">
    <source>
        <dbReference type="EMBL" id="KAG7335491.1"/>
    </source>
</evidence>
<dbReference type="InterPro" id="IPR006569">
    <property type="entry name" value="CID_dom"/>
</dbReference>
<feature type="compositionally biased region" description="Basic and acidic residues" evidence="6">
    <location>
        <begin position="560"/>
        <end position="575"/>
    </location>
</feature>
<feature type="compositionally biased region" description="Low complexity" evidence="6">
    <location>
        <begin position="375"/>
        <end position="407"/>
    </location>
</feature>
<keyword evidence="3" id="KW-0007">Acetylation</keyword>
<name>A0A9D3P7I9_9TELE</name>
<reference evidence="8 9" key="1">
    <citation type="submission" date="2021-06" db="EMBL/GenBank/DDBJ databases">
        <title>Chromosome-level genome assembly of the red-tail catfish (Hemibagrus wyckioides).</title>
        <authorList>
            <person name="Shao F."/>
        </authorList>
    </citation>
    <scope>NUCLEOTIDE SEQUENCE [LARGE SCALE GENOMIC DNA]</scope>
    <source>
        <strain evidence="8">EC202008001</strain>
        <tissue evidence="8">Blood</tissue>
    </source>
</reference>
<feature type="compositionally biased region" description="Acidic residues" evidence="6">
    <location>
        <begin position="336"/>
        <end position="345"/>
    </location>
</feature>
<evidence type="ECO:0000256" key="5">
    <source>
        <dbReference type="ARBA" id="ARBA00067342"/>
    </source>
</evidence>
<evidence type="ECO:0000256" key="4">
    <source>
        <dbReference type="ARBA" id="ARBA00062892"/>
    </source>
</evidence>
<dbReference type="Pfam" id="PF04818">
    <property type="entry name" value="CID"/>
    <property type="match status" value="1"/>
</dbReference>
<gene>
    <name evidence="8" type="ORF">KOW79_000184</name>
</gene>
<keyword evidence="2" id="KW-0597">Phosphoprotein</keyword>
<dbReference type="InterPro" id="IPR008942">
    <property type="entry name" value="ENTH_VHS"/>
</dbReference>
<feature type="compositionally biased region" description="Pro residues" evidence="6">
    <location>
        <begin position="952"/>
        <end position="964"/>
    </location>
</feature>
<organism evidence="8 9">
    <name type="scientific">Hemibagrus wyckioides</name>
    <dbReference type="NCBI Taxonomy" id="337641"/>
    <lineage>
        <taxon>Eukaryota</taxon>
        <taxon>Metazoa</taxon>
        <taxon>Chordata</taxon>
        <taxon>Craniata</taxon>
        <taxon>Vertebrata</taxon>
        <taxon>Euteleostomi</taxon>
        <taxon>Actinopterygii</taxon>
        <taxon>Neopterygii</taxon>
        <taxon>Teleostei</taxon>
        <taxon>Ostariophysi</taxon>
        <taxon>Siluriformes</taxon>
        <taxon>Bagridae</taxon>
        <taxon>Hemibagrus</taxon>
    </lineage>
</organism>
<proteinExistence type="predicted"/>
<dbReference type="PANTHER" id="PTHR12460:SF40">
    <property type="entry name" value="REGULATION OF NUCLEAR PRE-MRNA DOMAIN-CONTAINING PROTEIN 2"/>
    <property type="match status" value="1"/>
</dbReference>
<sequence length="1028" mass="110669">MAAGAEAASSGGRSSSSSSAALEASLDRRFQGVTNTMESIQSLSSWCLENKKHHRVVVRYWMKWLKKSDANHRLNLFYLANDVIQNCKRKNAIVYRGAFAEVLPNAALLVRDAKVRKSVERIFNIWQERSVYPEELITELKANLQKKETTPPAVTPKAALKSKIVAEFAPQAFIDRLSAYKRGLEESELKEKQLAALRVDVCSTEALKQLKDKAGGNKFSKDFEEGSMKLQEIVQFLEGQREAGPALLEALGNADIFYEMQYKEVKIVANAYKTFANRVLNLKRKLDALKATLPDAESPVPSPSEDAPSPSGSESPFPGLGRNQRTKEEKDNRDVEDMDMSDEETANATSIIVEDKKEKVIPSVISKATNATAAKSPTLTPSTKTTPEPAATVQTVSSSPVTTPTSTLSPAPLNLANVDLGKISSILNSITNAMKNTGVSPVSRPSPGTPTTQPGHTPTTKTTPTVGTVAPNPLASILSRVDISPEGILNALTKTHTHPGLSSLLSSARTGSLTSPNSVPSSSAVTTATVTATVTTTTTTPTAPTTPKTPKASENNSLCHESERERVMEWERDREKEREKDRQEVVMPSLESKINNFLQVNPGFAGVFEAESNSPLLVGGDATPVRDERGGTPTQDEIVDSPCVMGHKAHVSSWGAEDDRKDRDYRTLTGKLAVKNKEQEMGKRRNESSPGHAPSSSSTLSSFSVQEVPTKAKTEGRRASVGSQREKGKDEKGGKKAAKKQEAMAGDKERYHRIETVVTAATSDEAATIDPLGYSNRIQTVESIRVIGRGPRRSSGATRGGGVWYEEAEFMEAPPLPHPGNHGPESSGDLATSAQAHMVVSQGQYSSPPPPPFFPPSQTPAPPVVPPPHIVPPTPPPLTPSRDFPHSPTTSAVMVGGILVPIDRVLPLPPANLRPEAVAAHGGGAITSNNSRGKSHSMRPLHRPLLGQSPTSPSPTTPTTPTTPPLSREPRPLLPSPPRPLLRLPSQRLPLPLPLPRESLLPGAKRPAPGYRGASLHAPKRPFLPPRY</sequence>
<feature type="region of interest" description="Disordered" evidence="6">
    <location>
        <begin position="371"/>
        <end position="407"/>
    </location>
</feature>
<dbReference type="AlphaFoldDB" id="A0A9D3P7I9"/>
<evidence type="ECO:0000259" key="7">
    <source>
        <dbReference type="PROSITE" id="PS51391"/>
    </source>
</evidence>
<dbReference type="SUPFAM" id="SSF48464">
    <property type="entry name" value="ENTH/VHS domain"/>
    <property type="match status" value="1"/>
</dbReference>